<evidence type="ECO:0000313" key="3">
    <source>
        <dbReference type="Proteomes" id="UP001497623"/>
    </source>
</evidence>
<feature type="non-terminal residue" evidence="2">
    <location>
        <position position="1"/>
    </location>
</feature>
<feature type="non-terminal residue" evidence="2">
    <location>
        <position position="177"/>
    </location>
</feature>
<keyword evidence="3" id="KW-1185">Reference proteome</keyword>
<dbReference type="AlphaFoldDB" id="A0AAV2STK5"/>
<name>A0AAV2STK5_MEGNR</name>
<gene>
    <name evidence="2" type="ORF">MNOR_LOCUS40273</name>
</gene>
<feature type="region of interest" description="Disordered" evidence="1">
    <location>
        <begin position="123"/>
        <end position="152"/>
    </location>
</feature>
<evidence type="ECO:0000313" key="2">
    <source>
        <dbReference type="EMBL" id="CAL4236615.1"/>
    </source>
</evidence>
<accession>A0AAV2STK5</accession>
<protein>
    <submittedName>
        <fullName evidence="2">Uncharacterized protein</fullName>
    </submittedName>
</protein>
<dbReference type="Proteomes" id="UP001497623">
    <property type="component" value="Unassembled WGS sequence"/>
</dbReference>
<proteinExistence type="predicted"/>
<organism evidence="2 3">
    <name type="scientific">Meganyctiphanes norvegica</name>
    <name type="common">Northern krill</name>
    <name type="synonym">Thysanopoda norvegica</name>
    <dbReference type="NCBI Taxonomy" id="48144"/>
    <lineage>
        <taxon>Eukaryota</taxon>
        <taxon>Metazoa</taxon>
        <taxon>Ecdysozoa</taxon>
        <taxon>Arthropoda</taxon>
        <taxon>Crustacea</taxon>
        <taxon>Multicrustacea</taxon>
        <taxon>Malacostraca</taxon>
        <taxon>Eumalacostraca</taxon>
        <taxon>Eucarida</taxon>
        <taxon>Euphausiacea</taxon>
        <taxon>Euphausiidae</taxon>
        <taxon>Meganyctiphanes</taxon>
    </lineage>
</organism>
<dbReference type="EMBL" id="CAXKWB010119585">
    <property type="protein sequence ID" value="CAL4236615.1"/>
    <property type="molecule type" value="Genomic_DNA"/>
</dbReference>
<feature type="compositionally biased region" description="Basic and acidic residues" evidence="1">
    <location>
        <begin position="143"/>
        <end position="152"/>
    </location>
</feature>
<comment type="caution">
    <text evidence="2">The sequence shown here is derived from an EMBL/GenBank/DDBJ whole genome shotgun (WGS) entry which is preliminary data.</text>
</comment>
<reference evidence="2 3" key="1">
    <citation type="submission" date="2024-05" db="EMBL/GenBank/DDBJ databases">
        <authorList>
            <person name="Wallberg A."/>
        </authorList>
    </citation>
    <scope>NUCLEOTIDE SEQUENCE [LARGE SCALE GENOMIC DNA]</scope>
</reference>
<evidence type="ECO:0000256" key="1">
    <source>
        <dbReference type="SAM" id="MobiDB-lite"/>
    </source>
</evidence>
<sequence>LLRAYCRRGDGDESIAPPAASTPTATVTMAPRFLQRALTRTRSFRVFPIRFRTNSHQLQENKDPPTYDEVILHPDVYPILKDNQPGSSNMQLELLMDTSPPGGCDAPPSYRAAMEHLRQQNGASLGLPPERRRVSFSDQQQPTERRSARRWSEAGWNVAAATLWRPQGFSPTGRINS</sequence>